<organism evidence="2 3">
    <name type="scientific">Bimuria novae-zelandiae CBS 107.79</name>
    <dbReference type="NCBI Taxonomy" id="1447943"/>
    <lineage>
        <taxon>Eukaryota</taxon>
        <taxon>Fungi</taxon>
        <taxon>Dikarya</taxon>
        <taxon>Ascomycota</taxon>
        <taxon>Pezizomycotina</taxon>
        <taxon>Dothideomycetes</taxon>
        <taxon>Pleosporomycetidae</taxon>
        <taxon>Pleosporales</taxon>
        <taxon>Massarineae</taxon>
        <taxon>Didymosphaeriaceae</taxon>
        <taxon>Bimuria</taxon>
    </lineage>
</organism>
<feature type="signal peptide" evidence="1">
    <location>
        <begin position="1"/>
        <end position="17"/>
    </location>
</feature>
<dbReference type="EMBL" id="ML976687">
    <property type="protein sequence ID" value="KAF1972324.1"/>
    <property type="molecule type" value="Genomic_DNA"/>
</dbReference>
<gene>
    <name evidence="2" type="ORF">BU23DRAFT_161711</name>
</gene>
<dbReference type="OrthoDB" id="3942074at2759"/>
<name>A0A6A5V5I6_9PLEO</name>
<feature type="chain" id="PRO_5025579771" description="Siderophore biosynthesis enzyme" evidence="1">
    <location>
        <begin position="18"/>
        <end position="199"/>
    </location>
</feature>
<keyword evidence="1" id="KW-0732">Signal</keyword>
<evidence type="ECO:0000256" key="1">
    <source>
        <dbReference type="SAM" id="SignalP"/>
    </source>
</evidence>
<evidence type="ECO:0000313" key="3">
    <source>
        <dbReference type="Proteomes" id="UP000800036"/>
    </source>
</evidence>
<dbReference type="AlphaFoldDB" id="A0A6A5V5I6"/>
<keyword evidence="3" id="KW-1185">Reference proteome</keyword>
<sequence>MKTTLFSIAALAATVLAKTDLEGCTSSETVVYGGASLVYWDPTNGEICSFLDCGGGRAPPKKTVPGCAAYEGTATYSPDFLPGWGSATATASSEAEQTETIVAGESGESVPAYETKTESAASTLVTSKAVLPSVSGTGVAGVSGYVTGVTTKGSNVTASTGSPSATESVPVEATGAASHFGAAQGLGAVIAAVFGFAIL</sequence>
<proteinExistence type="predicted"/>
<evidence type="ECO:0008006" key="4">
    <source>
        <dbReference type="Google" id="ProtNLM"/>
    </source>
</evidence>
<accession>A0A6A5V5I6</accession>
<dbReference type="Proteomes" id="UP000800036">
    <property type="component" value="Unassembled WGS sequence"/>
</dbReference>
<reference evidence="2" key="1">
    <citation type="journal article" date="2020" name="Stud. Mycol.">
        <title>101 Dothideomycetes genomes: a test case for predicting lifestyles and emergence of pathogens.</title>
        <authorList>
            <person name="Haridas S."/>
            <person name="Albert R."/>
            <person name="Binder M."/>
            <person name="Bloem J."/>
            <person name="Labutti K."/>
            <person name="Salamov A."/>
            <person name="Andreopoulos B."/>
            <person name="Baker S."/>
            <person name="Barry K."/>
            <person name="Bills G."/>
            <person name="Bluhm B."/>
            <person name="Cannon C."/>
            <person name="Castanera R."/>
            <person name="Culley D."/>
            <person name="Daum C."/>
            <person name="Ezra D."/>
            <person name="Gonzalez J."/>
            <person name="Henrissat B."/>
            <person name="Kuo A."/>
            <person name="Liang C."/>
            <person name="Lipzen A."/>
            <person name="Lutzoni F."/>
            <person name="Magnuson J."/>
            <person name="Mondo S."/>
            <person name="Nolan M."/>
            <person name="Ohm R."/>
            <person name="Pangilinan J."/>
            <person name="Park H.-J."/>
            <person name="Ramirez L."/>
            <person name="Alfaro M."/>
            <person name="Sun H."/>
            <person name="Tritt A."/>
            <person name="Yoshinaga Y."/>
            <person name="Zwiers L.-H."/>
            <person name="Turgeon B."/>
            <person name="Goodwin S."/>
            <person name="Spatafora J."/>
            <person name="Crous P."/>
            <person name="Grigoriev I."/>
        </authorList>
    </citation>
    <scope>NUCLEOTIDE SEQUENCE</scope>
    <source>
        <strain evidence="2">CBS 107.79</strain>
    </source>
</reference>
<evidence type="ECO:0000313" key="2">
    <source>
        <dbReference type="EMBL" id="KAF1972324.1"/>
    </source>
</evidence>
<protein>
    <recommendedName>
        <fullName evidence="4">Siderophore biosynthesis enzyme</fullName>
    </recommendedName>
</protein>